<dbReference type="InterPro" id="IPR001398">
    <property type="entry name" value="Macrophage_inhib_fac"/>
</dbReference>
<feature type="transmembrane region" description="Helical" evidence="2">
    <location>
        <begin position="73"/>
        <end position="92"/>
    </location>
</feature>
<proteinExistence type="inferred from homology"/>
<organism evidence="3 4">
    <name type="scientific">Junco hyemalis</name>
    <name type="common">Dark-eyed junco</name>
    <dbReference type="NCBI Taxonomy" id="40217"/>
    <lineage>
        <taxon>Eukaryota</taxon>
        <taxon>Metazoa</taxon>
        <taxon>Chordata</taxon>
        <taxon>Craniata</taxon>
        <taxon>Vertebrata</taxon>
        <taxon>Euteleostomi</taxon>
        <taxon>Archelosauria</taxon>
        <taxon>Archosauria</taxon>
        <taxon>Dinosauria</taxon>
        <taxon>Saurischia</taxon>
        <taxon>Theropoda</taxon>
        <taxon>Coelurosauria</taxon>
        <taxon>Aves</taxon>
        <taxon>Neognathae</taxon>
        <taxon>Neoaves</taxon>
        <taxon>Telluraves</taxon>
        <taxon>Australaves</taxon>
        <taxon>Passeriformes</taxon>
        <taxon>Passerellidae</taxon>
        <taxon>Junco</taxon>
    </lineage>
</organism>
<comment type="similarity">
    <text evidence="1">Belongs to the MIF family.</text>
</comment>
<feature type="transmembrane region" description="Helical" evidence="2">
    <location>
        <begin position="47"/>
        <end position="67"/>
    </location>
</feature>
<sequence>MPMIEVTTSEKINKEIADKIKKGLGGNISIFPGKPESRVMVSIKDQAYMYFGGIEGPTALISVALYLDQPEETYTEYSKGAIYLLFLLILLWNKSIK</sequence>
<evidence type="ECO:0000256" key="1">
    <source>
        <dbReference type="ARBA" id="ARBA00005851"/>
    </source>
</evidence>
<dbReference type="Pfam" id="PF01187">
    <property type="entry name" value="MIF"/>
    <property type="match status" value="1"/>
</dbReference>
<name>A0A8C5NHX4_JUNHY</name>
<keyword evidence="2" id="KW-1133">Transmembrane helix</keyword>
<dbReference type="Ensembl" id="ENSJHYT00000000130.1">
    <property type="protein sequence ID" value="ENSJHYP00000000088.1"/>
    <property type="gene ID" value="ENSJHYG00000000088.1"/>
</dbReference>
<dbReference type="SUPFAM" id="SSF55331">
    <property type="entry name" value="Tautomerase/MIF"/>
    <property type="match status" value="1"/>
</dbReference>
<dbReference type="AlphaFoldDB" id="A0A8C5NHX4"/>
<evidence type="ECO:0000256" key="2">
    <source>
        <dbReference type="SAM" id="Phobius"/>
    </source>
</evidence>
<keyword evidence="4" id="KW-1185">Reference proteome</keyword>
<keyword evidence="2" id="KW-0812">Transmembrane</keyword>
<accession>A0A8C5NHX4</accession>
<evidence type="ECO:0000313" key="3">
    <source>
        <dbReference type="Ensembl" id="ENSJHYP00000000088.1"/>
    </source>
</evidence>
<reference evidence="3" key="2">
    <citation type="submission" date="2025-09" db="UniProtKB">
        <authorList>
            <consortium name="Ensembl"/>
        </authorList>
    </citation>
    <scope>IDENTIFICATION</scope>
</reference>
<evidence type="ECO:0000313" key="4">
    <source>
        <dbReference type="Proteomes" id="UP000694408"/>
    </source>
</evidence>
<reference evidence="3" key="1">
    <citation type="submission" date="2025-08" db="UniProtKB">
        <authorList>
            <consortium name="Ensembl"/>
        </authorList>
    </citation>
    <scope>IDENTIFICATION</scope>
</reference>
<dbReference type="Proteomes" id="UP000694408">
    <property type="component" value="Unplaced"/>
</dbReference>
<dbReference type="InterPro" id="IPR014347">
    <property type="entry name" value="Tautomerase/MIF_sf"/>
</dbReference>
<dbReference type="Gene3D" id="3.30.429.10">
    <property type="entry name" value="Macrophage Migration Inhibitory Factor"/>
    <property type="match status" value="1"/>
</dbReference>
<protein>
    <submittedName>
        <fullName evidence="3">Uncharacterized protein</fullName>
    </submittedName>
</protein>
<keyword evidence="2" id="KW-0472">Membrane</keyword>